<dbReference type="RefSeq" id="WP_076111257.1">
    <property type="nucleotide sequence ID" value="NZ_MPTB01000017.1"/>
</dbReference>
<comment type="caution">
    <text evidence="2">The sequence shown here is derived from an EMBL/GenBank/DDBJ whole genome shotgun (WGS) entry which is preliminary data.</text>
</comment>
<dbReference type="CDD" id="cd04301">
    <property type="entry name" value="NAT_SF"/>
    <property type="match status" value="1"/>
</dbReference>
<feature type="domain" description="N-acetyltransferase" evidence="1">
    <location>
        <begin position="2"/>
        <end position="154"/>
    </location>
</feature>
<protein>
    <recommendedName>
        <fullName evidence="1">N-acetyltransferase domain-containing protein</fullName>
    </recommendedName>
</protein>
<dbReference type="SUPFAM" id="SSF55729">
    <property type="entry name" value="Acyl-CoA N-acyltransferases (Nat)"/>
    <property type="match status" value="1"/>
</dbReference>
<dbReference type="Pfam" id="PF00583">
    <property type="entry name" value="Acetyltransf_1"/>
    <property type="match status" value="1"/>
</dbReference>
<dbReference type="Proteomes" id="UP000187412">
    <property type="component" value="Unassembled WGS sequence"/>
</dbReference>
<organism evidence="2 3">
    <name type="scientific">Paenibacillus borealis</name>
    <dbReference type="NCBI Taxonomy" id="160799"/>
    <lineage>
        <taxon>Bacteria</taxon>
        <taxon>Bacillati</taxon>
        <taxon>Bacillota</taxon>
        <taxon>Bacilli</taxon>
        <taxon>Bacillales</taxon>
        <taxon>Paenibacillaceae</taxon>
        <taxon>Paenibacillus</taxon>
    </lineage>
</organism>
<dbReference type="PROSITE" id="PS51186">
    <property type="entry name" value="GNAT"/>
    <property type="match status" value="1"/>
</dbReference>
<reference evidence="2 3" key="1">
    <citation type="submission" date="2016-10" db="EMBL/GenBank/DDBJ databases">
        <title>Paenibacillus species isolates.</title>
        <authorList>
            <person name="Beno S.M."/>
        </authorList>
    </citation>
    <scope>NUCLEOTIDE SEQUENCE [LARGE SCALE GENOMIC DNA]</scope>
    <source>
        <strain evidence="2 3">FSL H7-0744</strain>
    </source>
</reference>
<dbReference type="Gene3D" id="3.40.630.30">
    <property type="match status" value="1"/>
</dbReference>
<gene>
    <name evidence="2" type="ORF">BSK56_14940</name>
</gene>
<accession>A0ABX3HAW2</accession>
<name>A0ABX3HAW2_PAEBO</name>
<sequence length="154" mass="17707">MITIQLAEPQDAKTLAEIQKKTFNEDARQFQNKEEDGPPGYDSSAWQAEMMQKGHYYKLLADDAIIGGMIVFPAPGGEKCHLGRIYMDPHYQNKGYGQEAFRFLFDTYPSAQKWTLDTPSWAVRNHYLYQKLGFIRIGEIQDASSGETIIEYER</sequence>
<evidence type="ECO:0000313" key="2">
    <source>
        <dbReference type="EMBL" id="OMD47110.1"/>
    </source>
</evidence>
<proteinExistence type="predicted"/>
<dbReference type="InterPro" id="IPR000182">
    <property type="entry name" value="GNAT_dom"/>
</dbReference>
<dbReference type="InterPro" id="IPR016181">
    <property type="entry name" value="Acyl_CoA_acyltransferase"/>
</dbReference>
<keyword evidence="3" id="KW-1185">Reference proteome</keyword>
<dbReference type="EMBL" id="MPTB01000017">
    <property type="protein sequence ID" value="OMD47110.1"/>
    <property type="molecule type" value="Genomic_DNA"/>
</dbReference>
<evidence type="ECO:0000313" key="3">
    <source>
        <dbReference type="Proteomes" id="UP000187412"/>
    </source>
</evidence>
<evidence type="ECO:0000259" key="1">
    <source>
        <dbReference type="PROSITE" id="PS51186"/>
    </source>
</evidence>